<gene>
    <name evidence="6" type="primary">rnfG</name>
    <name evidence="10" type="ORF">CKO31_05545</name>
</gene>
<evidence type="ECO:0000313" key="11">
    <source>
        <dbReference type="Proteomes" id="UP000748752"/>
    </source>
</evidence>
<keyword evidence="6 8" id="KW-0472">Membrane</keyword>
<keyword evidence="6 8" id="KW-1133">Transmembrane helix</keyword>
<dbReference type="SMART" id="SM00900">
    <property type="entry name" value="FMN_bind"/>
    <property type="match status" value="1"/>
</dbReference>
<evidence type="ECO:0000259" key="9">
    <source>
        <dbReference type="SMART" id="SM00900"/>
    </source>
</evidence>
<evidence type="ECO:0000313" key="10">
    <source>
        <dbReference type="EMBL" id="MBK1630216.1"/>
    </source>
</evidence>
<evidence type="ECO:0000256" key="3">
    <source>
        <dbReference type="ARBA" id="ARBA00022630"/>
    </source>
</evidence>
<evidence type="ECO:0000256" key="5">
    <source>
        <dbReference type="ARBA" id="ARBA00022982"/>
    </source>
</evidence>
<keyword evidence="11" id="KW-1185">Reference proteome</keyword>
<evidence type="ECO:0000256" key="2">
    <source>
        <dbReference type="ARBA" id="ARBA00022553"/>
    </source>
</evidence>
<keyword evidence="1 6" id="KW-0813">Transport</keyword>
<dbReference type="EMBL" id="NRRV01000009">
    <property type="protein sequence ID" value="MBK1630216.1"/>
    <property type="molecule type" value="Genomic_DNA"/>
</dbReference>
<evidence type="ECO:0000256" key="6">
    <source>
        <dbReference type="HAMAP-Rule" id="MF_00479"/>
    </source>
</evidence>
<feature type="region of interest" description="Disordered" evidence="7">
    <location>
        <begin position="203"/>
        <end position="239"/>
    </location>
</feature>
<dbReference type="PANTHER" id="PTHR36118:SF1">
    <property type="entry name" value="ION-TRANSLOCATING OXIDOREDUCTASE COMPLEX SUBUNIT G"/>
    <property type="match status" value="1"/>
</dbReference>
<evidence type="ECO:0000256" key="7">
    <source>
        <dbReference type="SAM" id="MobiDB-lite"/>
    </source>
</evidence>
<evidence type="ECO:0000256" key="8">
    <source>
        <dbReference type="SAM" id="Phobius"/>
    </source>
</evidence>
<comment type="subunit">
    <text evidence="6">The complex is composed of six subunits: RnfA, RnfB, RnfC, RnfD, RnfE and RnfG.</text>
</comment>
<dbReference type="InterPro" id="IPR007329">
    <property type="entry name" value="FMN-bd"/>
</dbReference>
<accession>A0ABS1CE77</accession>
<comment type="cofactor">
    <cofactor evidence="6">
        <name>FMN</name>
        <dbReference type="ChEBI" id="CHEBI:58210"/>
    </cofactor>
</comment>
<dbReference type="PANTHER" id="PTHR36118">
    <property type="entry name" value="ION-TRANSLOCATING OXIDOREDUCTASE COMPLEX SUBUNIT G"/>
    <property type="match status" value="1"/>
</dbReference>
<dbReference type="NCBIfam" id="NF002519">
    <property type="entry name" value="PRK01908.1"/>
    <property type="match status" value="1"/>
</dbReference>
<keyword evidence="6" id="KW-1003">Cell membrane</keyword>
<dbReference type="EC" id="7.-.-.-" evidence="6"/>
<keyword evidence="6" id="KW-1278">Translocase</keyword>
<comment type="function">
    <text evidence="6">Part of a membrane-bound complex that couples electron transfer with translocation of ions across the membrane.</text>
</comment>
<dbReference type="PIRSF" id="PIRSF006091">
    <property type="entry name" value="E_trnsport_RnfG"/>
    <property type="match status" value="1"/>
</dbReference>
<evidence type="ECO:0000256" key="4">
    <source>
        <dbReference type="ARBA" id="ARBA00022643"/>
    </source>
</evidence>
<name>A0ABS1CE77_9GAMM</name>
<proteinExistence type="inferred from homology"/>
<feature type="transmembrane region" description="Helical" evidence="8">
    <location>
        <begin position="6"/>
        <end position="26"/>
    </location>
</feature>
<reference evidence="10 11" key="1">
    <citation type="journal article" date="2020" name="Microorganisms">
        <title>Osmotic Adaptation and Compatible Solute Biosynthesis of Phototrophic Bacteria as Revealed from Genome Analyses.</title>
        <authorList>
            <person name="Imhoff J.F."/>
            <person name="Rahn T."/>
            <person name="Kunzel S."/>
            <person name="Keller A."/>
            <person name="Neulinger S.C."/>
        </authorList>
    </citation>
    <scope>NUCLEOTIDE SEQUENCE [LARGE SCALE GENOMIC DNA]</scope>
    <source>
        <strain evidence="10 11">DSM 6210</strain>
    </source>
</reference>
<keyword evidence="2 6" id="KW-0597">Phosphoprotein</keyword>
<keyword evidence="6 8" id="KW-0812">Transmembrane</keyword>
<comment type="similarity">
    <text evidence="6">Belongs to the RnfG family.</text>
</comment>
<protein>
    <recommendedName>
        <fullName evidence="6">Ion-translocating oxidoreductase complex subunit G</fullName>
        <ecNumber evidence="6">7.-.-.-</ecNumber>
    </recommendedName>
    <alternativeName>
        <fullName evidence="6">Rnf electron transport complex subunit G</fullName>
    </alternativeName>
</protein>
<dbReference type="NCBIfam" id="TIGR01947">
    <property type="entry name" value="rnfG"/>
    <property type="match status" value="1"/>
</dbReference>
<feature type="domain" description="FMN-binding" evidence="9">
    <location>
        <begin position="101"/>
        <end position="194"/>
    </location>
</feature>
<dbReference type="Pfam" id="PF04205">
    <property type="entry name" value="FMN_bind"/>
    <property type="match status" value="1"/>
</dbReference>
<dbReference type="Proteomes" id="UP000748752">
    <property type="component" value="Unassembled WGS sequence"/>
</dbReference>
<feature type="compositionally biased region" description="Low complexity" evidence="7">
    <location>
        <begin position="211"/>
        <end position="225"/>
    </location>
</feature>
<comment type="subcellular location">
    <subcellularLocation>
        <location evidence="6">Cell inner membrane</location>
        <topology evidence="6">Single-pass membrane protein</topology>
    </subcellularLocation>
</comment>
<keyword evidence="5 6" id="KW-0249">Electron transport</keyword>
<sequence length="239" mass="25047">MNKAPILIAAAILGSFAVGGVGLVAMTHELTGERIAANEREAMLSKLKAIVPAERVANDPLQDSIKVSAPDLLGSAQTEVYRVRDEDEPVAVILQPVVPDGYAGPIRLLVSVLRDGSLGGVRVLEHHETPGLGDKIDEKKSDWIVEQFNGKSIGNPPLEAWQVKRDGGEFDQFTGATITPRSIVNAVKNTLLFVERAGDSLYDSAGPANQAEPEAPTAADEPATAGGQLPGSGKVAEAG</sequence>
<dbReference type="RefSeq" id="WP_200234839.1">
    <property type="nucleotide sequence ID" value="NZ_NRRV01000009.1"/>
</dbReference>
<dbReference type="InterPro" id="IPR010209">
    <property type="entry name" value="Ion_transpt_RnfG/RsxG"/>
</dbReference>
<dbReference type="HAMAP" id="MF_00479">
    <property type="entry name" value="RsxG_RnfG"/>
    <property type="match status" value="1"/>
</dbReference>
<keyword evidence="4 6" id="KW-0288">FMN</keyword>
<keyword evidence="6" id="KW-0997">Cell inner membrane</keyword>
<organism evidence="10 11">
    <name type="scientific">Thiohalocapsa halophila</name>
    <dbReference type="NCBI Taxonomy" id="69359"/>
    <lineage>
        <taxon>Bacteria</taxon>
        <taxon>Pseudomonadati</taxon>
        <taxon>Pseudomonadota</taxon>
        <taxon>Gammaproteobacteria</taxon>
        <taxon>Chromatiales</taxon>
        <taxon>Chromatiaceae</taxon>
        <taxon>Thiohalocapsa</taxon>
    </lineage>
</organism>
<feature type="modified residue" description="FMN phosphoryl threonine" evidence="6">
    <location>
        <position position="177"/>
    </location>
</feature>
<evidence type="ECO:0000256" key="1">
    <source>
        <dbReference type="ARBA" id="ARBA00022448"/>
    </source>
</evidence>
<comment type="caution">
    <text evidence="10">The sequence shown here is derived from an EMBL/GenBank/DDBJ whole genome shotgun (WGS) entry which is preliminary data.</text>
</comment>
<keyword evidence="3 6" id="KW-0285">Flavoprotein</keyword>